<accession>A0A4Z1NXF0</accession>
<evidence type="ECO:0000313" key="2">
    <source>
        <dbReference type="Proteomes" id="UP000298493"/>
    </source>
</evidence>
<protein>
    <submittedName>
        <fullName evidence="1">Uncharacterized protein</fullName>
    </submittedName>
</protein>
<name>A0A4Z1NXF0_9PEZI</name>
<dbReference type="AlphaFoldDB" id="A0A4Z1NXF0"/>
<sequence>MICIYAAAACYDAGILVMSISPPSDPWHLPTVVLIMRLMRVSITTSLDPTTPSQERLSFRKTLGTERHPNEFCNLLYKKLLSLSNYPRHTAVFLSSEIHSKPIRGDNMIQPNTPVMLLHAVVVKRNRETMSATSAPDKIVIRI</sequence>
<reference evidence="1 2" key="1">
    <citation type="submission" date="2019-04" db="EMBL/GenBank/DDBJ databases">
        <title>High contiguity whole genome sequence and gene annotation resource for two Venturia nashicola isolates.</title>
        <authorList>
            <person name="Prokchorchik M."/>
            <person name="Won K."/>
            <person name="Lee Y."/>
            <person name="Choi E.D."/>
            <person name="Segonzac C."/>
            <person name="Sohn K.H."/>
        </authorList>
    </citation>
    <scope>NUCLEOTIDE SEQUENCE [LARGE SCALE GENOMIC DNA]</scope>
    <source>
        <strain evidence="1 2">PRI2</strain>
    </source>
</reference>
<comment type="caution">
    <text evidence="1">The sequence shown here is derived from an EMBL/GenBank/DDBJ whole genome shotgun (WGS) entry which is preliminary data.</text>
</comment>
<dbReference type="EMBL" id="SNSC02000019">
    <property type="protein sequence ID" value="TID16114.1"/>
    <property type="molecule type" value="Genomic_DNA"/>
</dbReference>
<organism evidence="1 2">
    <name type="scientific">Venturia nashicola</name>
    <dbReference type="NCBI Taxonomy" id="86259"/>
    <lineage>
        <taxon>Eukaryota</taxon>
        <taxon>Fungi</taxon>
        <taxon>Dikarya</taxon>
        <taxon>Ascomycota</taxon>
        <taxon>Pezizomycotina</taxon>
        <taxon>Dothideomycetes</taxon>
        <taxon>Pleosporomycetidae</taxon>
        <taxon>Venturiales</taxon>
        <taxon>Venturiaceae</taxon>
        <taxon>Venturia</taxon>
    </lineage>
</organism>
<dbReference type="Proteomes" id="UP000298493">
    <property type="component" value="Unassembled WGS sequence"/>
</dbReference>
<evidence type="ECO:0000313" key="1">
    <source>
        <dbReference type="EMBL" id="TID16114.1"/>
    </source>
</evidence>
<gene>
    <name evidence="1" type="ORF">E6O75_ATG09172</name>
</gene>
<keyword evidence="2" id="KW-1185">Reference proteome</keyword>
<proteinExistence type="predicted"/>